<feature type="domain" description="Bromodomain associated" evidence="8">
    <location>
        <begin position="39"/>
        <end position="88"/>
    </location>
</feature>
<dbReference type="CDD" id="cd08049">
    <property type="entry name" value="TAF8"/>
    <property type="match status" value="1"/>
</dbReference>
<dbReference type="InterPro" id="IPR006565">
    <property type="entry name" value="BTP"/>
</dbReference>
<keyword evidence="5" id="KW-0804">Transcription</keyword>
<evidence type="ECO:0000256" key="5">
    <source>
        <dbReference type="ARBA" id="ARBA00023163"/>
    </source>
</evidence>
<gene>
    <name evidence="10" type="ORF">Ctob_004665</name>
</gene>
<dbReference type="PANTHER" id="PTHR46338:SF1">
    <property type="entry name" value="TRANSCRIPTION INITIATION FACTOR TFIID SUBUNIT 8"/>
    <property type="match status" value="1"/>
</dbReference>
<name>A0A0M0JBY0_9EUKA</name>
<accession>A0A0M0JBY0</accession>
<evidence type="ECO:0000256" key="7">
    <source>
        <dbReference type="SAM" id="MobiDB-lite"/>
    </source>
</evidence>
<dbReference type="Pfam" id="PF07524">
    <property type="entry name" value="Bromo_TP"/>
    <property type="match status" value="1"/>
</dbReference>
<dbReference type="GO" id="GO:0005669">
    <property type="term" value="C:transcription factor TFIID complex"/>
    <property type="evidence" value="ECO:0007669"/>
    <property type="project" value="InterPro"/>
</dbReference>
<evidence type="ECO:0000259" key="8">
    <source>
        <dbReference type="Pfam" id="PF07524"/>
    </source>
</evidence>
<dbReference type="OrthoDB" id="436852at2759"/>
<protein>
    <recommendedName>
        <fullName evidence="3">Transcription initiation factor TFIID subunit 8</fullName>
    </recommendedName>
</protein>
<evidence type="ECO:0000313" key="11">
    <source>
        <dbReference type="Proteomes" id="UP000037460"/>
    </source>
</evidence>
<dbReference type="GO" id="GO:0046982">
    <property type="term" value="F:protein heterodimerization activity"/>
    <property type="evidence" value="ECO:0007669"/>
    <property type="project" value="InterPro"/>
</dbReference>
<reference evidence="11" key="1">
    <citation type="journal article" date="2015" name="PLoS Genet.">
        <title>Genome Sequence and Transcriptome Analyses of Chrysochromulina tobin: Metabolic Tools for Enhanced Algal Fitness in the Prominent Order Prymnesiales (Haptophyceae).</title>
        <authorList>
            <person name="Hovde B.T."/>
            <person name="Deodato C.R."/>
            <person name="Hunsperger H.M."/>
            <person name="Ryken S.A."/>
            <person name="Yost W."/>
            <person name="Jha R.K."/>
            <person name="Patterson J."/>
            <person name="Monnat R.J. Jr."/>
            <person name="Barlow S.B."/>
            <person name="Starkenburg S.R."/>
            <person name="Cattolico R.A."/>
        </authorList>
    </citation>
    <scope>NUCLEOTIDE SEQUENCE</scope>
    <source>
        <strain evidence="11">CCMP291</strain>
    </source>
</reference>
<evidence type="ECO:0000256" key="2">
    <source>
        <dbReference type="ARBA" id="ARBA00008767"/>
    </source>
</evidence>
<organism evidence="10 11">
    <name type="scientific">Chrysochromulina tobinii</name>
    <dbReference type="NCBI Taxonomy" id="1460289"/>
    <lineage>
        <taxon>Eukaryota</taxon>
        <taxon>Haptista</taxon>
        <taxon>Haptophyta</taxon>
        <taxon>Prymnesiophyceae</taxon>
        <taxon>Prymnesiales</taxon>
        <taxon>Chrysochromulinaceae</taxon>
        <taxon>Chrysochromulina</taxon>
    </lineage>
</organism>
<feature type="domain" description="Transcription factor TFIID subunit 8 C-terminal" evidence="9">
    <location>
        <begin position="127"/>
        <end position="175"/>
    </location>
</feature>
<dbReference type="InterPro" id="IPR019473">
    <property type="entry name" value="TFIID_su8_C"/>
</dbReference>
<comment type="caution">
    <text evidence="10">The sequence shown here is derived from an EMBL/GenBank/DDBJ whole genome shotgun (WGS) entry which is preliminary data.</text>
</comment>
<proteinExistence type="inferred from homology"/>
<evidence type="ECO:0000256" key="1">
    <source>
        <dbReference type="ARBA" id="ARBA00004123"/>
    </source>
</evidence>
<keyword evidence="11" id="KW-1185">Reference proteome</keyword>
<evidence type="ECO:0000256" key="4">
    <source>
        <dbReference type="ARBA" id="ARBA00023015"/>
    </source>
</evidence>
<evidence type="ECO:0000256" key="3">
    <source>
        <dbReference type="ARBA" id="ARBA00017307"/>
    </source>
</evidence>
<keyword evidence="6" id="KW-0539">Nucleus</keyword>
<dbReference type="Proteomes" id="UP000037460">
    <property type="component" value="Unassembled WGS sequence"/>
</dbReference>
<evidence type="ECO:0000313" key="10">
    <source>
        <dbReference type="EMBL" id="KOO24091.1"/>
    </source>
</evidence>
<dbReference type="Gene3D" id="1.10.20.10">
    <property type="entry name" value="Histone, subunit A"/>
    <property type="match status" value="1"/>
</dbReference>
<evidence type="ECO:0000259" key="9">
    <source>
        <dbReference type="Pfam" id="PF10406"/>
    </source>
</evidence>
<comment type="similarity">
    <text evidence="2">Belongs to the TAF8 family.</text>
</comment>
<dbReference type="PANTHER" id="PTHR46338">
    <property type="entry name" value="TRANSCRIPTION INITIATION FACTOR TFIID SUBUNIT 8"/>
    <property type="match status" value="1"/>
</dbReference>
<dbReference type="AlphaFoldDB" id="A0A0M0JBY0"/>
<dbReference type="InterPro" id="IPR037818">
    <property type="entry name" value="TAF8"/>
</dbReference>
<sequence length="305" mass="31370">MLSYPAAAARTALALIVSEARVGRTVGGEGGGVVRAPGGYEAIERSASEALLDIFTRYMRSIGTASRLAAEHAGRAESNLADMLVGLDSVRAAPPHELLAFLNEEASEVAFPGNFAAFPHEEVRPVYVPDFLPPFPEKRTYVRTAMHAVRENDAPAAKKRRSKHKRQAQDSLLALTEAMACRTDGDDGTASLSGPAPPPLPALPADDDEGANGDAATAGDEVAAVLRGVPDGLATGIPAVLQSSAKLECSGLQSPTVQPAAVAGGEPIGAAAAVTANPRQAAILGLKHLHGLDGIDEGRSGGHDD</sequence>
<comment type="subcellular location">
    <subcellularLocation>
        <location evidence="1">Nucleus</location>
    </subcellularLocation>
</comment>
<dbReference type="InterPro" id="IPR009072">
    <property type="entry name" value="Histone-fold"/>
</dbReference>
<dbReference type="EMBL" id="JWZX01003127">
    <property type="protein sequence ID" value="KOO24091.1"/>
    <property type="molecule type" value="Genomic_DNA"/>
</dbReference>
<evidence type="ECO:0000256" key="6">
    <source>
        <dbReference type="ARBA" id="ARBA00023242"/>
    </source>
</evidence>
<feature type="region of interest" description="Disordered" evidence="7">
    <location>
        <begin position="183"/>
        <end position="215"/>
    </location>
</feature>
<keyword evidence="4" id="KW-0805">Transcription regulation</keyword>
<dbReference type="Pfam" id="PF10406">
    <property type="entry name" value="TAF8_C"/>
    <property type="match status" value="1"/>
</dbReference>